<dbReference type="Gene3D" id="1.20.140.10">
    <property type="entry name" value="Butyryl-CoA Dehydrogenase, subunit A, domain 3"/>
    <property type="match status" value="1"/>
</dbReference>
<keyword evidence="5" id="KW-0560">Oxidoreductase</keyword>
<dbReference type="Proteomes" id="UP001501183">
    <property type="component" value="Unassembled WGS sequence"/>
</dbReference>
<keyword evidence="4" id="KW-0274">FAD</keyword>
<protein>
    <submittedName>
        <fullName evidence="8">Acyl-CoA dehydrogenase family protein</fullName>
    </submittedName>
</protein>
<reference evidence="9" key="1">
    <citation type="journal article" date="2019" name="Int. J. Syst. Evol. Microbiol.">
        <title>The Global Catalogue of Microorganisms (GCM) 10K type strain sequencing project: providing services to taxonomists for standard genome sequencing and annotation.</title>
        <authorList>
            <consortium name="The Broad Institute Genomics Platform"/>
            <consortium name="The Broad Institute Genome Sequencing Center for Infectious Disease"/>
            <person name="Wu L."/>
            <person name="Ma J."/>
        </authorList>
    </citation>
    <scope>NUCLEOTIDE SEQUENCE [LARGE SCALE GENOMIC DNA]</scope>
    <source>
        <strain evidence="9">JCM 32206</strain>
    </source>
</reference>
<evidence type="ECO:0000256" key="5">
    <source>
        <dbReference type="ARBA" id="ARBA00023002"/>
    </source>
</evidence>
<dbReference type="InterPro" id="IPR009075">
    <property type="entry name" value="AcylCo_DH/oxidase_C"/>
</dbReference>
<evidence type="ECO:0000256" key="1">
    <source>
        <dbReference type="ARBA" id="ARBA00001974"/>
    </source>
</evidence>
<comment type="cofactor">
    <cofactor evidence="1">
        <name>FAD</name>
        <dbReference type="ChEBI" id="CHEBI:57692"/>
    </cofactor>
</comment>
<evidence type="ECO:0000313" key="8">
    <source>
        <dbReference type="EMBL" id="GAA4491498.1"/>
    </source>
</evidence>
<dbReference type="SUPFAM" id="SSF56645">
    <property type="entry name" value="Acyl-CoA dehydrogenase NM domain-like"/>
    <property type="match status" value="1"/>
</dbReference>
<dbReference type="SUPFAM" id="SSF47203">
    <property type="entry name" value="Acyl-CoA dehydrogenase C-terminal domain-like"/>
    <property type="match status" value="1"/>
</dbReference>
<dbReference type="Gene3D" id="1.10.540.10">
    <property type="entry name" value="Acyl-CoA dehydrogenase/oxidase, N-terminal domain"/>
    <property type="match status" value="1"/>
</dbReference>
<dbReference type="Pfam" id="PF00441">
    <property type="entry name" value="Acyl-CoA_dh_1"/>
    <property type="match status" value="1"/>
</dbReference>
<evidence type="ECO:0000256" key="2">
    <source>
        <dbReference type="ARBA" id="ARBA00009347"/>
    </source>
</evidence>
<feature type="domain" description="Acyl-CoA dehydrogenase/oxidase C-terminal" evidence="6">
    <location>
        <begin position="183"/>
        <end position="293"/>
    </location>
</feature>
<dbReference type="InterPro" id="IPR013786">
    <property type="entry name" value="AcylCoA_DH/ox_N"/>
</dbReference>
<evidence type="ECO:0000259" key="7">
    <source>
        <dbReference type="Pfam" id="PF02771"/>
    </source>
</evidence>
<dbReference type="InterPro" id="IPR037069">
    <property type="entry name" value="AcylCoA_DH/ox_N_sf"/>
</dbReference>
<keyword evidence="9" id="KW-1185">Reference proteome</keyword>
<dbReference type="PANTHER" id="PTHR43884:SF20">
    <property type="entry name" value="ACYL-COA DEHYDROGENASE FADE28"/>
    <property type="match status" value="1"/>
</dbReference>
<organism evidence="8 9">
    <name type="scientific">Rhodococcus olei</name>
    <dbReference type="NCBI Taxonomy" id="2161675"/>
    <lineage>
        <taxon>Bacteria</taxon>
        <taxon>Bacillati</taxon>
        <taxon>Actinomycetota</taxon>
        <taxon>Actinomycetes</taxon>
        <taxon>Mycobacteriales</taxon>
        <taxon>Nocardiaceae</taxon>
        <taxon>Rhodococcus</taxon>
    </lineage>
</organism>
<evidence type="ECO:0000313" key="9">
    <source>
        <dbReference type="Proteomes" id="UP001501183"/>
    </source>
</evidence>
<dbReference type="RefSeq" id="WP_345353505.1">
    <property type="nucleotide sequence ID" value="NZ_BAABFB010000092.1"/>
</dbReference>
<evidence type="ECO:0000256" key="4">
    <source>
        <dbReference type="ARBA" id="ARBA00022827"/>
    </source>
</evidence>
<accession>A0ABP8PUD1</accession>
<dbReference type="InterPro" id="IPR009100">
    <property type="entry name" value="AcylCoA_DH/oxidase_NM_dom_sf"/>
</dbReference>
<name>A0ABP8PUD1_9NOCA</name>
<comment type="similarity">
    <text evidence="2">Belongs to the acyl-CoA dehydrogenase family.</text>
</comment>
<keyword evidence="3" id="KW-0285">Flavoprotein</keyword>
<dbReference type="InterPro" id="IPR036250">
    <property type="entry name" value="AcylCo_DH-like_C"/>
</dbReference>
<dbReference type="Pfam" id="PF02771">
    <property type="entry name" value="Acyl-CoA_dh_N"/>
    <property type="match status" value="1"/>
</dbReference>
<comment type="caution">
    <text evidence="8">The sequence shown here is derived from an EMBL/GenBank/DDBJ whole genome shotgun (WGS) entry which is preliminary data.</text>
</comment>
<proteinExistence type="inferred from homology"/>
<gene>
    <name evidence="8" type="ORF">GCM10023094_56020</name>
</gene>
<dbReference type="PANTHER" id="PTHR43884">
    <property type="entry name" value="ACYL-COA DEHYDROGENASE"/>
    <property type="match status" value="1"/>
</dbReference>
<dbReference type="EMBL" id="BAABFB010000092">
    <property type="protein sequence ID" value="GAA4491498.1"/>
    <property type="molecule type" value="Genomic_DNA"/>
</dbReference>
<evidence type="ECO:0000259" key="6">
    <source>
        <dbReference type="Pfam" id="PF00441"/>
    </source>
</evidence>
<sequence length="330" mass="34269">MTLRDELTALVDDLVPEISGEGCSPESLWENMVELGLPVVGISESKGGSGGSLEDLSVLAEALGAKGTSTPLIEATVANWVLAEAGEPFADGRNTVTIAEPAGRHDELFAVPWAQNAARLVVVWPDSTPGIARVDIPGTVVPGFTLAEEPSDTVRLGATAVRQLDNGPSATAIRSRLGLLRSAALSGALRGTYAATRSHVRTREQFGAPLIEIPAVAHALATMKTHLLQVQTAVDRAVGAATEDPLDAAPVVHAVAAARVIAASAAGEAARIAHQLHGAIGITQELALHQLTTRLWVWRDADLPASHWAAQLGEAAITGGEASVWHELTA</sequence>
<evidence type="ECO:0000256" key="3">
    <source>
        <dbReference type="ARBA" id="ARBA00022630"/>
    </source>
</evidence>
<feature type="domain" description="Acyl-CoA dehydrogenase/oxidase N-terminal" evidence="7">
    <location>
        <begin position="10"/>
        <end position="86"/>
    </location>
</feature>